<dbReference type="EMBL" id="SNRY01001195">
    <property type="protein sequence ID" value="KAA6332782.1"/>
    <property type="molecule type" value="Genomic_DNA"/>
</dbReference>
<evidence type="ECO:0000313" key="1">
    <source>
        <dbReference type="EMBL" id="KAA6332782.1"/>
    </source>
</evidence>
<protein>
    <submittedName>
        <fullName evidence="1">Uncharacterized protein</fullName>
    </submittedName>
</protein>
<proteinExistence type="predicted"/>
<reference evidence="1" key="1">
    <citation type="submission" date="2019-03" db="EMBL/GenBank/DDBJ databases">
        <title>Single cell metagenomics reveals metabolic interactions within the superorganism composed of flagellate Streblomastix strix and complex community of Bacteroidetes bacteria on its surface.</title>
        <authorList>
            <person name="Treitli S.C."/>
            <person name="Kolisko M."/>
            <person name="Husnik F."/>
            <person name="Keeling P."/>
            <person name="Hampl V."/>
        </authorList>
    </citation>
    <scope>NUCLEOTIDE SEQUENCE</scope>
    <source>
        <strain evidence="1">STM</strain>
    </source>
</reference>
<accession>A0A5J4RGL3</accession>
<organism evidence="1">
    <name type="scientific">termite gut metagenome</name>
    <dbReference type="NCBI Taxonomy" id="433724"/>
    <lineage>
        <taxon>unclassified sequences</taxon>
        <taxon>metagenomes</taxon>
        <taxon>organismal metagenomes</taxon>
    </lineage>
</organism>
<name>A0A5J4RGL3_9ZZZZ</name>
<comment type="caution">
    <text evidence="1">The sequence shown here is derived from an EMBL/GenBank/DDBJ whole genome shotgun (WGS) entry which is preliminary data.</text>
</comment>
<sequence length="189" mass="20643">MPDYTFVSVPKHSSNAGRATGKKSYIVFFRWDDVIAYERDEKGVRVTALTFAADKKPIAVYGTNSTIKVYQTSEGDDDARGYIQHLDFDHPGTAIEIEEFENNNINENLGAVTFECDGTDADCKIVGTPCQPLKMIKADSQDDKDAKKHTLNLATSLRGPVVGRIAKNLVPETDNTEINGILGLTTGGV</sequence>
<gene>
    <name evidence="1" type="ORF">EZS27_018740</name>
</gene>
<dbReference type="AlphaFoldDB" id="A0A5J4RGL3"/>